<dbReference type="CDD" id="cd06124">
    <property type="entry name" value="cupin_NimR-like_N"/>
    <property type="match status" value="1"/>
</dbReference>
<dbReference type="Gene3D" id="1.10.10.60">
    <property type="entry name" value="Homeodomain-like"/>
    <property type="match status" value="1"/>
</dbReference>
<dbReference type="PROSITE" id="PS01124">
    <property type="entry name" value="HTH_ARAC_FAMILY_2"/>
    <property type="match status" value="1"/>
</dbReference>
<protein>
    <submittedName>
        <fullName evidence="5">AraC family transcriptional regulator</fullName>
    </submittedName>
</protein>
<gene>
    <name evidence="5" type="ORF">ACFPPC_00100</name>
</gene>
<dbReference type="InterPro" id="IPR011051">
    <property type="entry name" value="RmlC_Cupin_sf"/>
</dbReference>
<dbReference type="InterPro" id="IPR018060">
    <property type="entry name" value="HTH_AraC"/>
</dbReference>
<keyword evidence="2" id="KW-0238">DNA-binding</keyword>
<keyword evidence="6" id="KW-1185">Reference proteome</keyword>
<evidence type="ECO:0000256" key="2">
    <source>
        <dbReference type="ARBA" id="ARBA00023125"/>
    </source>
</evidence>
<keyword evidence="3" id="KW-0804">Transcription</keyword>
<keyword evidence="1" id="KW-0805">Transcription regulation</keyword>
<dbReference type="Pfam" id="PF12833">
    <property type="entry name" value="HTH_18"/>
    <property type="match status" value="1"/>
</dbReference>
<evidence type="ECO:0000313" key="5">
    <source>
        <dbReference type="EMBL" id="MFC5391038.1"/>
    </source>
</evidence>
<proteinExistence type="predicted"/>
<evidence type="ECO:0000313" key="6">
    <source>
        <dbReference type="Proteomes" id="UP001596104"/>
    </source>
</evidence>
<sequence>MSWSIITTPPDALPPRPMTMRAQSIPPRHHFPDHAHDWHQLVYAIEGVLTVSTIGQTFITSPDQAAWLPTGVPHRVGSLLGAEFRSLWIATEAGSALPRAPTVLAVSPLLKALIVEAAAIEGQGDPDGYGGRVVTLILDQLRRAPALPAALPWPREGRLAALCEALYLDPADERSAADWARELGLSSRTLTRRFEAEIGAPLRSWKRRLRLFRAIELLNGGMSVTQTAMELGYGSASAFIFAFKAEMGASPHAHARQNSRRGKPAIDFPVHPARAIAHTPRAPES</sequence>
<dbReference type="Pfam" id="PF02311">
    <property type="entry name" value="AraC_binding"/>
    <property type="match status" value="1"/>
</dbReference>
<dbReference type="PROSITE" id="PS00041">
    <property type="entry name" value="HTH_ARAC_FAMILY_1"/>
    <property type="match status" value="1"/>
</dbReference>
<comment type="caution">
    <text evidence="5">The sequence shown here is derived from an EMBL/GenBank/DDBJ whole genome shotgun (WGS) entry which is preliminary data.</text>
</comment>
<dbReference type="PANTHER" id="PTHR11019:SF199">
    <property type="entry name" value="HTH-TYPE TRANSCRIPTIONAL REGULATOR NIMR"/>
    <property type="match status" value="1"/>
</dbReference>
<dbReference type="SUPFAM" id="SSF51182">
    <property type="entry name" value="RmlC-like cupins"/>
    <property type="match status" value="1"/>
</dbReference>
<dbReference type="Proteomes" id="UP001596104">
    <property type="component" value="Unassembled WGS sequence"/>
</dbReference>
<dbReference type="InterPro" id="IPR009057">
    <property type="entry name" value="Homeodomain-like_sf"/>
</dbReference>
<dbReference type="SUPFAM" id="SSF46689">
    <property type="entry name" value="Homeodomain-like"/>
    <property type="match status" value="1"/>
</dbReference>
<accession>A0ABW0H1U2</accession>
<feature type="domain" description="HTH araC/xylS-type" evidence="4">
    <location>
        <begin position="160"/>
        <end position="257"/>
    </location>
</feature>
<dbReference type="EMBL" id="JBHSLV010000001">
    <property type="protein sequence ID" value="MFC5391038.1"/>
    <property type="molecule type" value="Genomic_DNA"/>
</dbReference>
<dbReference type="InterPro" id="IPR018062">
    <property type="entry name" value="HTH_AraC-typ_CS"/>
</dbReference>
<evidence type="ECO:0000256" key="1">
    <source>
        <dbReference type="ARBA" id="ARBA00023015"/>
    </source>
</evidence>
<evidence type="ECO:0000259" key="4">
    <source>
        <dbReference type="PROSITE" id="PS01124"/>
    </source>
</evidence>
<organism evidence="5 6">
    <name type="scientific">Bosea vestrisii</name>
    <dbReference type="NCBI Taxonomy" id="151416"/>
    <lineage>
        <taxon>Bacteria</taxon>
        <taxon>Pseudomonadati</taxon>
        <taxon>Pseudomonadota</taxon>
        <taxon>Alphaproteobacteria</taxon>
        <taxon>Hyphomicrobiales</taxon>
        <taxon>Boseaceae</taxon>
        <taxon>Bosea</taxon>
    </lineage>
</organism>
<dbReference type="InterPro" id="IPR003313">
    <property type="entry name" value="AraC-bd"/>
</dbReference>
<evidence type="ECO:0000256" key="3">
    <source>
        <dbReference type="ARBA" id="ARBA00023163"/>
    </source>
</evidence>
<dbReference type="Gene3D" id="2.60.120.10">
    <property type="entry name" value="Jelly Rolls"/>
    <property type="match status" value="1"/>
</dbReference>
<name>A0ABW0H1U2_9HYPH</name>
<reference evidence="6" key="1">
    <citation type="journal article" date="2019" name="Int. J. Syst. Evol. Microbiol.">
        <title>The Global Catalogue of Microorganisms (GCM) 10K type strain sequencing project: providing services to taxonomists for standard genome sequencing and annotation.</title>
        <authorList>
            <consortium name="The Broad Institute Genomics Platform"/>
            <consortium name="The Broad Institute Genome Sequencing Center for Infectious Disease"/>
            <person name="Wu L."/>
            <person name="Ma J."/>
        </authorList>
    </citation>
    <scope>NUCLEOTIDE SEQUENCE [LARGE SCALE GENOMIC DNA]</scope>
    <source>
        <strain evidence="6">CGMCC 1.16326</strain>
    </source>
</reference>
<dbReference type="InterPro" id="IPR014710">
    <property type="entry name" value="RmlC-like_jellyroll"/>
</dbReference>
<dbReference type="PANTHER" id="PTHR11019">
    <property type="entry name" value="HTH-TYPE TRANSCRIPTIONAL REGULATOR NIMR"/>
    <property type="match status" value="1"/>
</dbReference>
<dbReference type="RefSeq" id="WP_377005683.1">
    <property type="nucleotide sequence ID" value="NZ_JBHSLV010000001.1"/>
</dbReference>
<dbReference type="SMART" id="SM00342">
    <property type="entry name" value="HTH_ARAC"/>
    <property type="match status" value="1"/>
</dbReference>